<reference evidence="6 7" key="1">
    <citation type="submission" date="2020-08" db="EMBL/GenBank/DDBJ databases">
        <title>Genomic Encyclopedia of Type Strains, Phase IV (KMG-IV): sequencing the most valuable type-strain genomes for metagenomic binning, comparative biology and taxonomic classification.</title>
        <authorList>
            <person name="Goeker M."/>
        </authorList>
    </citation>
    <scope>NUCLEOTIDE SEQUENCE [LARGE SCALE GENOMIC DNA]</scope>
    <source>
        <strain evidence="6 7">DSM 103725</strain>
    </source>
</reference>
<dbReference type="Pfam" id="PF00437">
    <property type="entry name" value="T2SSE"/>
    <property type="match status" value="1"/>
</dbReference>
<comment type="similarity">
    <text evidence="1">Belongs to the GSP E family.</text>
</comment>
<evidence type="ECO:0000256" key="4">
    <source>
        <dbReference type="SAM" id="Phobius"/>
    </source>
</evidence>
<accession>A0A7X0H4U8</accession>
<sequence>MTETLAQSVFLMSFIKPVLFLIAVGGWAWVVSQLDKDAGFYYLKRNEFNLIQLAAGVLGFGAMLLIPIFWLGFPLGLILLAGGVAGYVVYRNGQVPENEKWTADLDSFRQKRAAKAEAKMQSRATLTMTDGDGKAVPIPGPGEPDLGPYMVLDELMAFALPRNANQVDLVVDTEQAKYRVHIDGVRYPQEAPEPAEAVKLIDYIKAVSGMDTEDRRRKQEAKMAIRVEGSGSHQLEIISAGSTRGLQMQINIDGERTSNIPLEHLGFAPNQYAAVKELIAKPGKAILVTGAPKSGTSTTMYSLLQEHDPYTSMVVTLEEESLYELEGVDHNIIPAGKAVSEFNEKLGVLLRSDPSVMMVSKLADEQSAKMLATSAEDSRCYIPMDQPDTLRALRSWIKQVGDPRLVGENLGAIVAQRLMRRLCHTCRVPYNPDPEALKKLNLPADKVTELFRSSGKVMVKDKEILCPDCHGLGYRGRIGIFEVMLIDDQAARYIAANELDSLRLHLRKQKMLYLQEAALTKVVDGTTDIKEVTRVMAGK</sequence>
<dbReference type="Gene3D" id="3.40.50.300">
    <property type="entry name" value="P-loop containing nucleotide triphosphate hydrolases"/>
    <property type="match status" value="1"/>
</dbReference>
<dbReference type="SUPFAM" id="SSF52540">
    <property type="entry name" value="P-loop containing nucleoside triphosphate hydrolases"/>
    <property type="match status" value="1"/>
</dbReference>
<evidence type="ECO:0000256" key="3">
    <source>
        <dbReference type="ARBA" id="ARBA00022840"/>
    </source>
</evidence>
<keyword evidence="3" id="KW-0067">ATP-binding</keyword>
<dbReference type="Gene3D" id="3.30.450.90">
    <property type="match status" value="1"/>
</dbReference>
<keyword evidence="7" id="KW-1185">Reference proteome</keyword>
<proteinExistence type="inferred from homology"/>
<keyword evidence="4" id="KW-0472">Membrane</keyword>
<evidence type="ECO:0000256" key="1">
    <source>
        <dbReference type="ARBA" id="ARBA00006611"/>
    </source>
</evidence>
<dbReference type="EMBL" id="JACHGY010000001">
    <property type="protein sequence ID" value="MBB6429274.1"/>
    <property type="molecule type" value="Genomic_DNA"/>
</dbReference>
<dbReference type="InterPro" id="IPR027417">
    <property type="entry name" value="P-loop_NTPase"/>
</dbReference>
<evidence type="ECO:0000313" key="6">
    <source>
        <dbReference type="EMBL" id="MBB6429274.1"/>
    </source>
</evidence>
<keyword evidence="4" id="KW-1133">Transmembrane helix</keyword>
<organism evidence="6 7">
    <name type="scientific">Algisphaera agarilytica</name>
    <dbReference type="NCBI Taxonomy" id="1385975"/>
    <lineage>
        <taxon>Bacteria</taxon>
        <taxon>Pseudomonadati</taxon>
        <taxon>Planctomycetota</taxon>
        <taxon>Phycisphaerae</taxon>
        <taxon>Phycisphaerales</taxon>
        <taxon>Phycisphaeraceae</taxon>
        <taxon>Algisphaera</taxon>
    </lineage>
</organism>
<dbReference type="PANTHER" id="PTHR30258">
    <property type="entry name" value="TYPE II SECRETION SYSTEM PROTEIN GSPE-RELATED"/>
    <property type="match status" value="1"/>
</dbReference>
<protein>
    <submittedName>
        <fullName evidence="6">Type II secretory ATPase GspE/PulE/Tfp pilus assembly ATPase PilB-like protein</fullName>
    </submittedName>
</protein>
<name>A0A7X0H4U8_9BACT</name>
<evidence type="ECO:0000259" key="5">
    <source>
        <dbReference type="Pfam" id="PF00437"/>
    </source>
</evidence>
<dbReference type="PANTHER" id="PTHR30258:SF3">
    <property type="entry name" value="SLL1921 PROTEIN"/>
    <property type="match status" value="1"/>
</dbReference>
<evidence type="ECO:0000256" key="2">
    <source>
        <dbReference type="ARBA" id="ARBA00022741"/>
    </source>
</evidence>
<dbReference type="InterPro" id="IPR001482">
    <property type="entry name" value="T2SS/T4SS_dom"/>
</dbReference>
<dbReference type="GO" id="GO:0016887">
    <property type="term" value="F:ATP hydrolysis activity"/>
    <property type="evidence" value="ECO:0007669"/>
    <property type="project" value="TreeGrafter"/>
</dbReference>
<evidence type="ECO:0000313" key="7">
    <source>
        <dbReference type="Proteomes" id="UP000541810"/>
    </source>
</evidence>
<keyword evidence="2" id="KW-0547">Nucleotide-binding</keyword>
<feature type="transmembrane region" description="Helical" evidence="4">
    <location>
        <begin position="50"/>
        <end position="66"/>
    </location>
</feature>
<dbReference type="AlphaFoldDB" id="A0A7X0H4U8"/>
<gene>
    <name evidence="6" type="ORF">HNQ40_001080</name>
</gene>
<feature type="transmembrane region" description="Helical" evidence="4">
    <location>
        <begin position="9"/>
        <end position="30"/>
    </location>
</feature>
<dbReference type="GO" id="GO:0005886">
    <property type="term" value="C:plasma membrane"/>
    <property type="evidence" value="ECO:0007669"/>
    <property type="project" value="TreeGrafter"/>
</dbReference>
<feature type="domain" description="Bacterial type II secretion system protein E" evidence="5">
    <location>
        <begin position="152"/>
        <end position="534"/>
    </location>
</feature>
<dbReference type="Proteomes" id="UP000541810">
    <property type="component" value="Unassembled WGS sequence"/>
</dbReference>
<keyword evidence="4" id="KW-0812">Transmembrane</keyword>
<comment type="caution">
    <text evidence="6">The sequence shown here is derived from an EMBL/GenBank/DDBJ whole genome shotgun (WGS) entry which is preliminary data.</text>
</comment>
<dbReference type="GO" id="GO:0005524">
    <property type="term" value="F:ATP binding"/>
    <property type="evidence" value="ECO:0007669"/>
    <property type="project" value="UniProtKB-KW"/>
</dbReference>